<dbReference type="Pfam" id="PF12776">
    <property type="entry name" value="Myb_DNA-bind_3"/>
    <property type="match status" value="1"/>
</dbReference>
<feature type="compositionally biased region" description="Acidic residues" evidence="1">
    <location>
        <begin position="22"/>
        <end position="34"/>
    </location>
</feature>
<dbReference type="Pfam" id="PF04910">
    <property type="entry name" value="Tcf25"/>
    <property type="match status" value="1"/>
</dbReference>
<evidence type="ECO:0000313" key="3">
    <source>
        <dbReference type="EMBL" id="SPQ96682.1"/>
    </source>
</evidence>
<dbReference type="GO" id="GO:1990112">
    <property type="term" value="C:RQC complex"/>
    <property type="evidence" value="ECO:0007669"/>
    <property type="project" value="TreeGrafter"/>
</dbReference>
<evidence type="ECO:0000256" key="1">
    <source>
        <dbReference type="SAM" id="MobiDB-lite"/>
    </source>
</evidence>
<dbReference type="Proteomes" id="UP000290189">
    <property type="component" value="Unassembled WGS sequence"/>
</dbReference>
<dbReference type="PANTHER" id="PTHR22684">
    <property type="entry name" value="NULP1-RELATED"/>
    <property type="match status" value="1"/>
</dbReference>
<keyword evidence="3" id="KW-0496">Mitochondrion</keyword>
<accession>A0A3P3Y936</accession>
<dbReference type="PANTHER" id="PTHR22684:SF0">
    <property type="entry name" value="RIBOSOME QUALITY CONTROL COMPLEX SUBUNIT TCF25"/>
    <property type="match status" value="1"/>
</dbReference>
<dbReference type="AlphaFoldDB" id="A0A3P3Y936"/>
<name>A0A3P3Y936_PLABS</name>
<dbReference type="EMBL" id="OVEO01000006">
    <property type="protein sequence ID" value="SPQ96682.1"/>
    <property type="molecule type" value="Genomic_DNA"/>
</dbReference>
<reference evidence="3 4" key="1">
    <citation type="submission" date="2018-03" db="EMBL/GenBank/DDBJ databases">
        <authorList>
            <person name="Fogelqvist J."/>
        </authorList>
    </citation>
    <scope>NUCLEOTIDE SEQUENCE [LARGE SCALE GENOMIC DNA]</scope>
</reference>
<gene>
    <name evidence="3" type="ORF">PLBR_LOCUS3897</name>
</gene>
<protein>
    <recommendedName>
        <fullName evidence="2">Myb/SANT-like domain-containing protein</fullName>
    </recommendedName>
</protein>
<organism evidence="3 4">
    <name type="scientific">Plasmodiophora brassicae</name>
    <name type="common">Clubroot disease agent</name>
    <dbReference type="NCBI Taxonomy" id="37360"/>
    <lineage>
        <taxon>Eukaryota</taxon>
        <taxon>Sar</taxon>
        <taxon>Rhizaria</taxon>
        <taxon>Endomyxa</taxon>
        <taxon>Phytomyxea</taxon>
        <taxon>Plasmodiophorida</taxon>
        <taxon>Plasmodiophoridae</taxon>
        <taxon>Plasmodiophora</taxon>
    </lineage>
</organism>
<evidence type="ECO:0000259" key="2">
    <source>
        <dbReference type="Pfam" id="PF12776"/>
    </source>
</evidence>
<proteinExistence type="predicted"/>
<feature type="region of interest" description="Disordered" evidence="1">
    <location>
        <begin position="1"/>
        <end position="81"/>
    </location>
</feature>
<sequence>MSSRALRRAYPADLPAPASAGDDTDEQETEDDQQEAVVNAFAALAGDESSEADNESVGGGRTPSPVRPAVRQQKKPATQTLSIEEEIARFQATNAAAASGTSADHAESNDAACDSLLDRVLQCEARFFDSERELRNLFGSAALQAETSTQPARGRNRGAAVAAQRIKRVRKSILVKAKDDWPVVPLGQLGLSMRFDSNAGEFSFCWGADYVSMQEQFEACARTHDPQALATLLQLQPWHIGTLLQMSDIYRLHGEFPIAADLVSRAIYAMEGNFHPKFDILSGRPACYLDLNLPENASFFRALRRHMQFVGRRGCTRTALELCKLALKITRSPWPSGPSRYATEALLHLEHFAFRASIPQFVLQFASSYDYTNNTSRGDEMIPLINSVLMLPSWAFAVALAKYLTDNRRDLFTDVVLVNTIVDTSDTTPSELVQQSLLLYPEVLERILVKIGSNEPRKGRWKKVLGHLHFREARLRLEDESGLRKLVDIFIERSGTLWKEEQVLDWVSANAELLVDKLDEGLCVTDEFDKARNEFLARCKSDAYGVSKLDVSEFGDQGAVLPAGVDVEENVAVQRAANPFQGQNPLNSFLSSTIPIVWIDELWVSIVNTDVRQMKLPVHVRTTSRVAITTRYSTRSMPFPQGIFGTSSTALFTFLFDIDMSRSRRVTVPQMCLGELTETFPKVSADHNDVAEPASDSHAGLSRSISLKILSGSTIVSKVSEPVMLAATAFAMVGRDTGSANCKDGEKSKYLIRLLQKQADLGKCAGNTFKKEAWRAVHAKFITKLRLDYSLVQLKNLFDSFHDVWQKLISAQIDPKKNYVAWRDRPFPLYDHLCILLDGALATGEDAEEIGELLPERGNVHQGRGITRPSEASTITSPLKKKPKLETELTPRKSAGHIMASAFSRYVEAVNLLMEEYQFQLLDEDLAVAVDVVANPVKAAMLLALAPGGPRDAWVRRQIALHK</sequence>
<evidence type="ECO:0000313" key="4">
    <source>
        <dbReference type="Proteomes" id="UP000290189"/>
    </source>
</evidence>
<geneLocation type="mitochondrion" evidence="3"/>
<dbReference type="InterPro" id="IPR006994">
    <property type="entry name" value="TCF25/Rqc1"/>
</dbReference>
<feature type="domain" description="Myb/SANT-like" evidence="2">
    <location>
        <begin position="746"/>
        <end position="810"/>
    </location>
</feature>
<dbReference type="InterPro" id="IPR024752">
    <property type="entry name" value="Myb/SANT-like_dom"/>
</dbReference>